<dbReference type="EMBL" id="FZPD01000003">
    <property type="protein sequence ID" value="SNT04919.1"/>
    <property type="molecule type" value="Genomic_DNA"/>
</dbReference>
<feature type="domain" description="Transcription regulator PadR N-terminal" evidence="1">
    <location>
        <begin position="20"/>
        <end position="91"/>
    </location>
</feature>
<dbReference type="InterPro" id="IPR052509">
    <property type="entry name" value="Metal_resp_DNA-bind_regulator"/>
</dbReference>
<keyword evidence="2" id="KW-0238">DNA-binding</keyword>
<organism evidence="2 3">
    <name type="scientific">Ekhidna lutea</name>
    <dbReference type="NCBI Taxonomy" id="447679"/>
    <lineage>
        <taxon>Bacteria</taxon>
        <taxon>Pseudomonadati</taxon>
        <taxon>Bacteroidota</taxon>
        <taxon>Cytophagia</taxon>
        <taxon>Cytophagales</taxon>
        <taxon>Reichenbachiellaceae</taxon>
        <taxon>Ekhidna</taxon>
    </lineage>
</organism>
<dbReference type="PANTHER" id="PTHR33169:SF14">
    <property type="entry name" value="TRANSCRIPTIONAL REGULATOR RV3488"/>
    <property type="match status" value="1"/>
</dbReference>
<sequence>MYCCIMYSKELLKGTLEVIVLKLLSEHGKMYGYELSQKVKEETEGKIHLKDGSLYPALHKLTKDGILTFEEVNIGKRVRKYYKLTAKGEEQKETLLDEMRDFIKTIEKVIFSDLKTSPAI</sequence>
<evidence type="ECO:0000259" key="1">
    <source>
        <dbReference type="Pfam" id="PF03551"/>
    </source>
</evidence>
<name>A0A239JGI8_EKHLU</name>
<protein>
    <submittedName>
        <fullName evidence="2">DNA-binding transcriptional regulator, PadR family</fullName>
    </submittedName>
</protein>
<proteinExistence type="predicted"/>
<dbReference type="Gene3D" id="1.10.10.10">
    <property type="entry name" value="Winged helix-like DNA-binding domain superfamily/Winged helix DNA-binding domain"/>
    <property type="match status" value="1"/>
</dbReference>
<reference evidence="2 3" key="1">
    <citation type="submission" date="2017-06" db="EMBL/GenBank/DDBJ databases">
        <authorList>
            <person name="Kim H.J."/>
            <person name="Triplett B.A."/>
        </authorList>
    </citation>
    <scope>NUCLEOTIDE SEQUENCE [LARGE SCALE GENOMIC DNA]</scope>
    <source>
        <strain evidence="2 3">DSM 19307</strain>
    </source>
</reference>
<accession>A0A239JGI8</accession>
<dbReference type="Proteomes" id="UP000198393">
    <property type="component" value="Unassembled WGS sequence"/>
</dbReference>
<evidence type="ECO:0000313" key="3">
    <source>
        <dbReference type="Proteomes" id="UP000198393"/>
    </source>
</evidence>
<dbReference type="InterPro" id="IPR036390">
    <property type="entry name" value="WH_DNA-bd_sf"/>
</dbReference>
<dbReference type="SUPFAM" id="SSF46785">
    <property type="entry name" value="Winged helix' DNA-binding domain"/>
    <property type="match status" value="1"/>
</dbReference>
<evidence type="ECO:0000313" key="2">
    <source>
        <dbReference type="EMBL" id="SNT04919.1"/>
    </source>
</evidence>
<keyword evidence="3" id="KW-1185">Reference proteome</keyword>
<dbReference type="PANTHER" id="PTHR33169">
    <property type="entry name" value="PADR-FAMILY TRANSCRIPTIONAL REGULATOR"/>
    <property type="match status" value="1"/>
</dbReference>
<dbReference type="InterPro" id="IPR036388">
    <property type="entry name" value="WH-like_DNA-bd_sf"/>
</dbReference>
<dbReference type="InterPro" id="IPR005149">
    <property type="entry name" value="Tscrpt_reg_PadR_N"/>
</dbReference>
<dbReference type="Pfam" id="PF03551">
    <property type="entry name" value="PadR"/>
    <property type="match status" value="1"/>
</dbReference>
<dbReference type="OrthoDB" id="9808017at2"/>
<dbReference type="AlphaFoldDB" id="A0A239JGI8"/>
<gene>
    <name evidence="2" type="ORF">SAMN05421640_2161</name>
</gene>
<dbReference type="GO" id="GO:0003677">
    <property type="term" value="F:DNA binding"/>
    <property type="evidence" value="ECO:0007669"/>
    <property type="project" value="UniProtKB-KW"/>
</dbReference>